<evidence type="ECO:0000313" key="13">
    <source>
        <dbReference type="Proteomes" id="UP000013378"/>
    </source>
</evidence>
<dbReference type="GO" id="GO:0005829">
    <property type="term" value="C:cytosol"/>
    <property type="evidence" value="ECO:0007669"/>
    <property type="project" value="TreeGrafter"/>
</dbReference>
<evidence type="ECO:0000256" key="11">
    <source>
        <dbReference type="RuleBase" id="RU003781"/>
    </source>
</evidence>
<evidence type="ECO:0000256" key="1">
    <source>
        <dbReference type="ARBA" id="ARBA00008023"/>
    </source>
</evidence>
<feature type="binding site" evidence="10">
    <location>
        <begin position="156"/>
        <end position="159"/>
    </location>
    <ligand>
        <name>substrate</name>
    </ligand>
</feature>
<evidence type="ECO:0000256" key="5">
    <source>
        <dbReference type="ARBA" id="ARBA00022801"/>
    </source>
</evidence>
<name>R1CSX1_9FIRM</name>
<dbReference type="AlphaFoldDB" id="R1CSX1"/>
<dbReference type="eggNOG" id="COG0127">
    <property type="taxonomic scope" value="Bacteria"/>
</dbReference>
<accession>R1CSX1</accession>
<comment type="subunit">
    <text evidence="2 10">Homodimer.</text>
</comment>
<evidence type="ECO:0000256" key="10">
    <source>
        <dbReference type="HAMAP-Rule" id="MF_01405"/>
    </source>
</evidence>
<protein>
    <recommendedName>
        <fullName evidence="10">dITP/XTP pyrophosphatase</fullName>
        <ecNumber evidence="10">3.6.1.66</ecNumber>
    </recommendedName>
    <alternativeName>
        <fullName evidence="10">Non-canonical purine NTP pyrophosphatase</fullName>
    </alternativeName>
    <alternativeName>
        <fullName evidence="10">Non-standard purine NTP pyrophosphatase</fullName>
    </alternativeName>
    <alternativeName>
        <fullName evidence="10">Nucleoside-triphosphate diphosphatase</fullName>
    </alternativeName>
    <alternativeName>
        <fullName evidence="10">Nucleoside-triphosphate pyrophosphatase</fullName>
        <shortName evidence="10">NTPase</shortName>
    </alternativeName>
</protein>
<dbReference type="EC" id="3.6.1.66" evidence="10"/>
<dbReference type="GO" id="GO:0000166">
    <property type="term" value="F:nucleotide binding"/>
    <property type="evidence" value="ECO:0007669"/>
    <property type="project" value="UniProtKB-KW"/>
</dbReference>
<evidence type="ECO:0000256" key="4">
    <source>
        <dbReference type="ARBA" id="ARBA00022741"/>
    </source>
</evidence>
<organism evidence="12 13">
    <name type="scientific">Caldisalinibacter kiritimatiensis</name>
    <dbReference type="NCBI Taxonomy" id="1304284"/>
    <lineage>
        <taxon>Bacteria</taxon>
        <taxon>Bacillati</taxon>
        <taxon>Bacillota</taxon>
        <taxon>Tissierellia</taxon>
        <taxon>Tissierellales</taxon>
        <taxon>Thermohalobacteraceae</taxon>
        <taxon>Caldisalinibacter</taxon>
    </lineage>
</organism>
<dbReference type="GO" id="GO:0036222">
    <property type="term" value="F:XTP diphosphatase activity"/>
    <property type="evidence" value="ECO:0007669"/>
    <property type="project" value="UniProtKB-UniRule"/>
</dbReference>
<gene>
    <name evidence="12" type="ORF">L21TH_0168</name>
</gene>
<reference evidence="12 13" key="1">
    <citation type="journal article" date="2015" name="Geomicrobiol. J.">
        <title>Caldisalinibacter kiritimatiensis gen. nov., sp. nov., a moderately thermohalophilic thiosulfate-reducing bacterium from a hypersaline microbial mat.</title>
        <authorList>
            <person name="Ben Hania W."/>
            <person name="Joseph M."/>
            <person name="Fiebig A."/>
            <person name="Bunk B."/>
            <person name="Klenk H.-P."/>
            <person name="Fardeau M.-L."/>
            <person name="Spring S."/>
        </authorList>
    </citation>
    <scope>NUCLEOTIDE SEQUENCE [LARGE SCALE GENOMIC DNA]</scope>
    <source>
        <strain evidence="12 13">L21-TH-D2</strain>
    </source>
</reference>
<dbReference type="InterPro" id="IPR002637">
    <property type="entry name" value="RdgB/HAM1"/>
</dbReference>
<comment type="catalytic activity">
    <reaction evidence="8 10">
        <text>dITP + H2O = dIMP + diphosphate + H(+)</text>
        <dbReference type="Rhea" id="RHEA:28342"/>
        <dbReference type="ChEBI" id="CHEBI:15377"/>
        <dbReference type="ChEBI" id="CHEBI:15378"/>
        <dbReference type="ChEBI" id="CHEBI:33019"/>
        <dbReference type="ChEBI" id="CHEBI:61194"/>
        <dbReference type="ChEBI" id="CHEBI:61382"/>
        <dbReference type="EC" id="3.6.1.66"/>
    </reaction>
</comment>
<comment type="catalytic activity">
    <reaction evidence="9 10">
        <text>XTP + H2O = XMP + diphosphate + H(+)</text>
        <dbReference type="Rhea" id="RHEA:28610"/>
        <dbReference type="ChEBI" id="CHEBI:15377"/>
        <dbReference type="ChEBI" id="CHEBI:15378"/>
        <dbReference type="ChEBI" id="CHEBI:33019"/>
        <dbReference type="ChEBI" id="CHEBI:57464"/>
        <dbReference type="ChEBI" id="CHEBI:61314"/>
        <dbReference type="EC" id="3.6.1.66"/>
    </reaction>
</comment>
<dbReference type="NCBIfam" id="NF011397">
    <property type="entry name" value="PRK14822.1"/>
    <property type="match status" value="1"/>
</dbReference>
<dbReference type="GO" id="GO:0009146">
    <property type="term" value="P:purine nucleoside triphosphate catabolic process"/>
    <property type="evidence" value="ECO:0007669"/>
    <property type="project" value="UniProtKB-UniRule"/>
</dbReference>
<feature type="binding site" evidence="10">
    <location>
        <begin position="184"/>
        <end position="185"/>
    </location>
    <ligand>
        <name>substrate</name>
    </ligand>
</feature>
<evidence type="ECO:0000256" key="9">
    <source>
        <dbReference type="ARBA" id="ARBA00052017"/>
    </source>
</evidence>
<dbReference type="EMBL" id="ARZA01000027">
    <property type="protein sequence ID" value="EOD01751.1"/>
    <property type="molecule type" value="Genomic_DNA"/>
</dbReference>
<comment type="catalytic activity">
    <reaction evidence="10">
        <text>ITP + H2O = IMP + diphosphate + H(+)</text>
        <dbReference type="Rhea" id="RHEA:29399"/>
        <dbReference type="ChEBI" id="CHEBI:15377"/>
        <dbReference type="ChEBI" id="CHEBI:15378"/>
        <dbReference type="ChEBI" id="CHEBI:33019"/>
        <dbReference type="ChEBI" id="CHEBI:58053"/>
        <dbReference type="ChEBI" id="CHEBI:61402"/>
        <dbReference type="EC" id="3.6.1.66"/>
    </reaction>
</comment>
<keyword evidence="3 10" id="KW-0479">Metal-binding</keyword>
<dbReference type="HAMAP" id="MF_01405">
    <property type="entry name" value="Non_canon_purine_NTPase"/>
    <property type="match status" value="1"/>
</dbReference>
<dbReference type="STRING" id="1304284.L21TH_0168"/>
<keyword evidence="13" id="KW-1185">Reference proteome</keyword>
<dbReference type="CDD" id="cd00515">
    <property type="entry name" value="HAM1"/>
    <property type="match status" value="1"/>
</dbReference>
<dbReference type="Gene3D" id="3.90.950.10">
    <property type="match status" value="1"/>
</dbReference>
<dbReference type="OrthoDB" id="9807456at2"/>
<comment type="cofactor">
    <cofactor evidence="10">
        <name>Mg(2+)</name>
        <dbReference type="ChEBI" id="CHEBI:18420"/>
    </cofactor>
    <text evidence="10">Binds 1 Mg(2+) ion per subunit.</text>
</comment>
<dbReference type="GO" id="GO:0046872">
    <property type="term" value="F:metal ion binding"/>
    <property type="evidence" value="ECO:0007669"/>
    <property type="project" value="UniProtKB-KW"/>
</dbReference>
<comment type="similarity">
    <text evidence="1 10 11">Belongs to the HAM1 NTPase family.</text>
</comment>
<evidence type="ECO:0000256" key="6">
    <source>
        <dbReference type="ARBA" id="ARBA00022842"/>
    </source>
</evidence>
<dbReference type="Pfam" id="PF01725">
    <property type="entry name" value="Ham1p_like"/>
    <property type="match status" value="1"/>
</dbReference>
<feature type="binding site" evidence="10">
    <location>
        <position position="73"/>
    </location>
    <ligand>
        <name>Mg(2+)</name>
        <dbReference type="ChEBI" id="CHEBI:18420"/>
    </ligand>
</feature>
<evidence type="ECO:0000256" key="2">
    <source>
        <dbReference type="ARBA" id="ARBA00011738"/>
    </source>
</evidence>
<dbReference type="Proteomes" id="UP000013378">
    <property type="component" value="Unassembled WGS sequence"/>
</dbReference>
<sequence length="205" mass="22648">MSKIDIVVSTGNKHKIEEIKDILMELPINVLSKNDVGLESLDVVEDGETLEENALKKASEISKRVNKIVIADDTGLFVDKLGGRPGVYSSRYAGEEATFEDNNKKLLKELENVPMEERTAKFMTVIAIVMPDGAYDTVIGECKGKIAFTPKGNGGFGYDPLFIVDGYDKTFAELGNDLKNKISHRAKALNKLREKIRTIIGNGRK</sequence>
<dbReference type="InterPro" id="IPR020922">
    <property type="entry name" value="dITP/XTP_pyrophosphatase"/>
</dbReference>
<comment type="function">
    <text evidence="10">Pyrophosphatase that catalyzes the hydrolysis of nucleoside triphosphates to their monophosphate derivatives, with a high preference for the non-canonical purine nucleotides XTP (xanthosine triphosphate), dITP (deoxyinosine triphosphate) and ITP. Seems to function as a house-cleaning enzyme that removes non-canonical purine nucleotides from the nucleotide pool, thus preventing their incorporation into DNA/RNA and avoiding chromosomal lesions.</text>
</comment>
<dbReference type="FunFam" id="3.90.950.10:FF:000001">
    <property type="entry name" value="dITP/XTP pyrophosphatase"/>
    <property type="match status" value="1"/>
</dbReference>
<evidence type="ECO:0000256" key="7">
    <source>
        <dbReference type="ARBA" id="ARBA00023080"/>
    </source>
</evidence>
<dbReference type="RefSeq" id="WP_006306505.1">
    <property type="nucleotide sequence ID" value="NZ_ARZA01000027.1"/>
</dbReference>
<evidence type="ECO:0000256" key="8">
    <source>
        <dbReference type="ARBA" id="ARBA00051875"/>
    </source>
</evidence>
<dbReference type="GO" id="GO:0009117">
    <property type="term" value="P:nucleotide metabolic process"/>
    <property type="evidence" value="ECO:0007669"/>
    <property type="project" value="UniProtKB-KW"/>
</dbReference>
<dbReference type="GO" id="GO:0035870">
    <property type="term" value="F:dITP diphosphatase activity"/>
    <property type="evidence" value="ECO:0007669"/>
    <property type="project" value="UniProtKB-UniRule"/>
</dbReference>
<comment type="caution">
    <text evidence="12">The sequence shown here is derived from an EMBL/GenBank/DDBJ whole genome shotgun (WGS) entry which is preliminary data.</text>
</comment>
<feature type="binding site" evidence="10">
    <location>
        <position position="74"/>
    </location>
    <ligand>
        <name>substrate</name>
    </ligand>
</feature>
<evidence type="ECO:0000313" key="12">
    <source>
        <dbReference type="EMBL" id="EOD01751.1"/>
    </source>
</evidence>
<dbReference type="PANTHER" id="PTHR11067:SF9">
    <property type="entry name" value="INOSINE TRIPHOSPHATE PYROPHOSPHATASE"/>
    <property type="match status" value="1"/>
</dbReference>
<keyword evidence="4 10" id="KW-0547">Nucleotide-binding</keyword>
<proteinExistence type="inferred from homology"/>
<dbReference type="SUPFAM" id="SSF52972">
    <property type="entry name" value="ITPase-like"/>
    <property type="match status" value="1"/>
</dbReference>
<dbReference type="PANTHER" id="PTHR11067">
    <property type="entry name" value="INOSINE TRIPHOSPHATE PYROPHOSPHATASE/HAM1 PROTEIN"/>
    <property type="match status" value="1"/>
</dbReference>
<evidence type="ECO:0000256" key="3">
    <source>
        <dbReference type="ARBA" id="ARBA00022723"/>
    </source>
</evidence>
<dbReference type="GO" id="GO:0017111">
    <property type="term" value="F:ribonucleoside triphosphate phosphatase activity"/>
    <property type="evidence" value="ECO:0007669"/>
    <property type="project" value="InterPro"/>
</dbReference>
<feature type="binding site" evidence="10">
    <location>
        <position position="179"/>
    </location>
    <ligand>
        <name>substrate</name>
    </ligand>
</feature>
<dbReference type="InterPro" id="IPR029001">
    <property type="entry name" value="ITPase-like_fam"/>
</dbReference>
<keyword evidence="6 10" id="KW-0460">Magnesium</keyword>
<dbReference type="GO" id="GO:0036220">
    <property type="term" value="F:ITP diphosphatase activity"/>
    <property type="evidence" value="ECO:0007669"/>
    <property type="project" value="UniProtKB-UniRule"/>
</dbReference>
<dbReference type="NCBIfam" id="TIGR00042">
    <property type="entry name" value="RdgB/HAM1 family non-canonical purine NTP pyrophosphatase"/>
    <property type="match status" value="1"/>
</dbReference>
<comment type="caution">
    <text evidence="10">Lacks conserved residue(s) required for the propagation of feature annotation.</text>
</comment>
<dbReference type="PATRIC" id="fig|1304284.3.peg.164"/>
<feature type="binding site" evidence="10">
    <location>
        <begin position="10"/>
        <end position="15"/>
    </location>
    <ligand>
        <name>substrate</name>
    </ligand>
</feature>
<keyword evidence="7 10" id="KW-0546">Nucleotide metabolism</keyword>
<keyword evidence="5 10" id="KW-0378">Hydrolase</keyword>
<feature type="active site" description="Proton acceptor" evidence="10">
    <location>
        <position position="73"/>
    </location>
</feature>